<gene>
    <name evidence="1" type="ORF">BOH78_4665</name>
</gene>
<reference evidence="2" key="1">
    <citation type="journal article" date="2017" name="Genome Announc.">
        <title>Genome sequences of Cyberlindnera fabianii 65, Pichia kudriavzevii 129, and Saccharomyces cerevisiae 131 isolated from fermented masau fruits in Zimbabwe.</title>
        <authorList>
            <person name="van Rijswijck I.M.H."/>
            <person name="Derks M.F.L."/>
            <person name="Abee T."/>
            <person name="de Ridder D."/>
            <person name="Smid E.J."/>
        </authorList>
    </citation>
    <scope>NUCLEOTIDE SEQUENCE [LARGE SCALE GENOMIC DNA]</scope>
    <source>
        <strain evidence="2">129</strain>
    </source>
</reference>
<name>A0A1V2LHX2_PICKU</name>
<evidence type="ECO:0000313" key="1">
    <source>
        <dbReference type="EMBL" id="ONH71231.1"/>
    </source>
</evidence>
<dbReference type="EMBL" id="MQVM01000039">
    <property type="protein sequence ID" value="ONH71231.1"/>
    <property type="molecule type" value="Genomic_DNA"/>
</dbReference>
<sequence length="52" mass="6162">MPPHARKIKKPASLYLNKKIYQLMHIQITSTPKNSNRLNNLNGWKKLPYIFI</sequence>
<comment type="caution">
    <text evidence="1">The sequence shown here is derived from an EMBL/GenBank/DDBJ whole genome shotgun (WGS) entry which is preliminary data.</text>
</comment>
<organism evidence="1 2">
    <name type="scientific">Pichia kudriavzevii</name>
    <name type="common">Yeast</name>
    <name type="synonym">Issatchenkia orientalis</name>
    <dbReference type="NCBI Taxonomy" id="4909"/>
    <lineage>
        <taxon>Eukaryota</taxon>
        <taxon>Fungi</taxon>
        <taxon>Dikarya</taxon>
        <taxon>Ascomycota</taxon>
        <taxon>Saccharomycotina</taxon>
        <taxon>Pichiomycetes</taxon>
        <taxon>Pichiales</taxon>
        <taxon>Pichiaceae</taxon>
        <taxon>Pichia</taxon>
    </lineage>
</organism>
<evidence type="ECO:0000313" key="2">
    <source>
        <dbReference type="Proteomes" id="UP000189274"/>
    </source>
</evidence>
<proteinExistence type="predicted"/>
<protein>
    <submittedName>
        <fullName evidence="1">Uncharacterized protein</fullName>
    </submittedName>
</protein>
<dbReference type="Proteomes" id="UP000189274">
    <property type="component" value="Unassembled WGS sequence"/>
</dbReference>
<accession>A0A1V2LHX2</accession>
<dbReference type="AlphaFoldDB" id="A0A1V2LHX2"/>